<feature type="domain" description="HTH cro/C1-type" evidence="2">
    <location>
        <begin position="13"/>
        <end position="66"/>
    </location>
</feature>
<dbReference type="Gene3D" id="1.10.260.40">
    <property type="entry name" value="lambda repressor-like DNA-binding domains"/>
    <property type="match status" value="1"/>
</dbReference>
<evidence type="ECO:0000256" key="1">
    <source>
        <dbReference type="SAM" id="Coils"/>
    </source>
</evidence>
<dbReference type="EMBL" id="JBHUPB010000010">
    <property type="protein sequence ID" value="MFD2968797.1"/>
    <property type="molecule type" value="Genomic_DNA"/>
</dbReference>
<keyword evidence="4" id="KW-1185">Reference proteome</keyword>
<sequence length="143" mass="16281">MIQKKVNHVGQNIRKIRLLRGMKQDTFAKHMGIAQQNVSKMENKKNISDEQLQKVSKILKASVESIKDFDENTIINNNILNDQVNNYNIHPLEKVVELLKGVIESKDSEIEKLKGELDALLKHRAGDVDSTDNFKVFKVKGGE</sequence>
<gene>
    <name evidence="3" type="ORF">ACFS7Y_15470</name>
</gene>
<dbReference type="CDD" id="cd00093">
    <property type="entry name" value="HTH_XRE"/>
    <property type="match status" value="1"/>
</dbReference>
<proteinExistence type="predicted"/>
<feature type="coiled-coil region" evidence="1">
    <location>
        <begin position="96"/>
        <end position="123"/>
    </location>
</feature>
<dbReference type="Proteomes" id="UP001597525">
    <property type="component" value="Unassembled WGS sequence"/>
</dbReference>
<dbReference type="InterPro" id="IPR010982">
    <property type="entry name" value="Lambda_DNA-bd_dom_sf"/>
</dbReference>
<organism evidence="3 4">
    <name type="scientific">Sphingobacterium bambusae</name>
    <dbReference type="NCBI Taxonomy" id="662858"/>
    <lineage>
        <taxon>Bacteria</taxon>
        <taxon>Pseudomonadati</taxon>
        <taxon>Bacteroidota</taxon>
        <taxon>Sphingobacteriia</taxon>
        <taxon>Sphingobacteriales</taxon>
        <taxon>Sphingobacteriaceae</taxon>
        <taxon>Sphingobacterium</taxon>
    </lineage>
</organism>
<evidence type="ECO:0000259" key="2">
    <source>
        <dbReference type="PROSITE" id="PS50943"/>
    </source>
</evidence>
<comment type="caution">
    <text evidence="3">The sequence shown here is derived from an EMBL/GenBank/DDBJ whole genome shotgun (WGS) entry which is preliminary data.</text>
</comment>
<keyword evidence="1" id="KW-0175">Coiled coil</keyword>
<dbReference type="SUPFAM" id="SSF47413">
    <property type="entry name" value="lambda repressor-like DNA-binding domains"/>
    <property type="match status" value="1"/>
</dbReference>
<dbReference type="RefSeq" id="WP_320184936.1">
    <property type="nucleotide sequence ID" value="NZ_CP138332.1"/>
</dbReference>
<dbReference type="Pfam" id="PF01381">
    <property type="entry name" value="HTH_3"/>
    <property type="match status" value="1"/>
</dbReference>
<evidence type="ECO:0000313" key="4">
    <source>
        <dbReference type="Proteomes" id="UP001597525"/>
    </source>
</evidence>
<reference evidence="4" key="1">
    <citation type="journal article" date="2019" name="Int. J. Syst. Evol. Microbiol.">
        <title>The Global Catalogue of Microorganisms (GCM) 10K type strain sequencing project: providing services to taxonomists for standard genome sequencing and annotation.</title>
        <authorList>
            <consortium name="The Broad Institute Genomics Platform"/>
            <consortium name="The Broad Institute Genome Sequencing Center for Infectious Disease"/>
            <person name="Wu L."/>
            <person name="Ma J."/>
        </authorList>
    </citation>
    <scope>NUCLEOTIDE SEQUENCE [LARGE SCALE GENOMIC DNA]</scope>
    <source>
        <strain evidence="4">KCTC 22814</strain>
    </source>
</reference>
<dbReference type="InterPro" id="IPR001387">
    <property type="entry name" value="Cro/C1-type_HTH"/>
</dbReference>
<accession>A0ABW6BH37</accession>
<dbReference type="SMART" id="SM00530">
    <property type="entry name" value="HTH_XRE"/>
    <property type="match status" value="1"/>
</dbReference>
<protein>
    <submittedName>
        <fullName evidence="3">Helix-turn-helix transcriptional regulator</fullName>
    </submittedName>
</protein>
<evidence type="ECO:0000313" key="3">
    <source>
        <dbReference type="EMBL" id="MFD2968797.1"/>
    </source>
</evidence>
<dbReference type="PROSITE" id="PS50943">
    <property type="entry name" value="HTH_CROC1"/>
    <property type="match status" value="1"/>
</dbReference>
<name>A0ABW6BH37_9SPHI</name>